<evidence type="ECO:0000313" key="2">
    <source>
        <dbReference type="Proteomes" id="UP001056120"/>
    </source>
</evidence>
<proteinExistence type="predicted"/>
<comment type="caution">
    <text evidence="1">The sequence shown here is derived from an EMBL/GenBank/DDBJ whole genome shotgun (WGS) entry which is preliminary data.</text>
</comment>
<evidence type="ECO:0000313" key="1">
    <source>
        <dbReference type="EMBL" id="KAI3804273.1"/>
    </source>
</evidence>
<dbReference type="Proteomes" id="UP001056120">
    <property type="component" value="Linkage Group LG09"/>
</dbReference>
<reference evidence="1 2" key="2">
    <citation type="journal article" date="2022" name="Mol. Ecol. Resour.">
        <title>The genomes of chicory, endive, great burdock and yacon provide insights into Asteraceae paleo-polyploidization history and plant inulin production.</title>
        <authorList>
            <person name="Fan W."/>
            <person name="Wang S."/>
            <person name="Wang H."/>
            <person name="Wang A."/>
            <person name="Jiang F."/>
            <person name="Liu H."/>
            <person name="Zhao H."/>
            <person name="Xu D."/>
            <person name="Zhang Y."/>
        </authorList>
    </citation>
    <scope>NUCLEOTIDE SEQUENCE [LARGE SCALE GENOMIC DNA]</scope>
    <source>
        <strain evidence="2">cv. Yunnan</strain>
        <tissue evidence="1">Leaves</tissue>
    </source>
</reference>
<reference evidence="2" key="1">
    <citation type="journal article" date="2022" name="Mol. Ecol. Resour.">
        <title>The genomes of chicory, endive, great burdock and yacon provide insights into Asteraceae palaeo-polyploidization history and plant inulin production.</title>
        <authorList>
            <person name="Fan W."/>
            <person name="Wang S."/>
            <person name="Wang H."/>
            <person name="Wang A."/>
            <person name="Jiang F."/>
            <person name="Liu H."/>
            <person name="Zhao H."/>
            <person name="Xu D."/>
            <person name="Zhang Y."/>
        </authorList>
    </citation>
    <scope>NUCLEOTIDE SEQUENCE [LARGE SCALE GENOMIC DNA]</scope>
    <source>
        <strain evidence="2">cv. Yunnan</strain>
    </source>
</reference>
<gene>
    <name evidence="1" type="ORF">L1987_25692</name>
</gene>
<name>A0ACB9I9M0_9ASTR</name>
<keyword evidence="2" id="KW-1185">Reference proteome</keyword>
<accession>A0ACB9I9M0</accession>
<protein>
    <submittedName>
        <fullName evidence="1">Uncharacterized protein</fullName>
    </submittedName>
</protein>
<organism evidence="1 2">
    <name type="scientific">Smallanthus sonchifolius</name>
    <dbReference type="NCBI Taxonomy" id="185202"/>
    <lineage>
        <taxon>Eukaryota</taxon>
        <taxon>Viridiplantae</taxon>
        <taxon>Streptophyta</taxon>
        <taxon>Embryophyta</taxon>
        <taxon>Tracheophyta</taxon>
        <taxon>Spermatophyta</taxon>
        <taxon>Magnoliopsida</taxon>
        <taxon>eudicotyledons</taxon>
        <taxon>Gunneridae</taxon>
        <taxon>Pentapetalae</taxon>
        <taxon>asterids</taxon>
        <taxon>campanulids</taxon>
        <taxon>Asterales</taxon>
        <taxon>Asteraceae</taxon>
        <taxon>Asteroideae</taxon>
        <taxon>Heliantheae alliance</taxon>
        <taxon>Millerieae</taxon>
        <taxon>Smallanthus</taxon>
    </lineage>
</organism>
<dbReference type="EMBL" id="CM042026">
    <property type="protein sequence ID" value="KAI3804273.1"/>
    <property type="molecule type" value="Genomic_DNA"/>
</dbReference>
<sequence length="136" mass="15878">MLSCRIKFALNLAGVLHVSQIRLAHVDYSILSNQLIISIHRCTIVKSRGVHDVVTEKDLEYLLHLLNGKDAVWQSMIERSTSNMACQAWRYEPEHTHTVWEGEWREYHWEYTRLIDSYGVLISGSGAFFRVEFHFA</sequence>